<proteinExistence type="predicted"/>
<accession>A0A7S6UHP5</accession>
<protein>
    <recommendedName>
        <fullName evidence="3">Ava_C0101 and related proteins</fullName>
    </recommendedName>
</protein>
<keyword evidence="2" id="KW-1185">Reference proteome</keyword>
<dbReference type="AlphaFoldDB" id="A0A7S6UHP5"/>
<dbReference type="InterPro" id="IPR046038">
    <property type="entry name" value="DUF5996"/>
</dbReference>
<evidence type="ECO:0000313" key="2">
    <source>
        <dbReference type="Proteomes" id="UP000594059"/>
    </source>
</evidence>
<gene>
    <name evidence="1" type="ORF">INQ41_05760</name>
</gene>
<dbReference type="Pfam" id="PF19459">
    <property type="entry name" value="DUF5996"/>
    <property type="match status" value="1"/>
</dbReference>
<dbReference type="RefSeq" id="WP_193986957.1">
    <property type="nucleotide sequence ID" value="NZ_CP063656.1"/>
</dbReference>
<dbReference type="KEGG" id="lcic:INQ41_05760"/>
<evidence type="ECO:0008006" key="3">
    <source>
        <dbReference type="Google" id="ProtNLM"/>
    </source>
</evidence>
<sequence length="320" mass="35724">MTDLRSDRSIPKHRAEVWPRLPALADWQKTLDTVHMWSQIVGKIRLELAPWFNHSWGSTLYVTTRGLTTSPIPYEGRTFTIDFDFASHALAVHTSDGTERAFALRAMTVAAFYERIMETLGELGIRVDINPRPVEVEVAIPFASNTTNASYDADAMHRFWQALVQADRVLKDFRAGYAGKGSPVHLFWGSFDLAVTRFSGRTAPKHPGGAPNCPDWVMEEAYSHELYSAGFWAGPGLGEAAFYAYAYPAGEGFAQARVEREAAYYHQDLGEFVLPYEAVRTADSPDDALMAFLQSTYNAAADAGHWDRAALDYKFEPPGR</sequence>
<dbReference type="Proteomes" id="UP000594059">
    <property type="component" value="Chromosome"/>
</dbReference>
<reference evidence="1 2" key="1">
    <citation type="submission" date="2020-10" db="EMBL/GenBank/DDBJ databases">
        <title>complete genome sequencing of Lysobacter sp. H21R20.</title>
        <authorList>
            <person name="Bae J.-W."/>
            <person name="Lee S.-Y."/>
        </authorList>
    </citation>
    <scope>NUCLEOTIDE SEQUENCE [LARGE SCALE GENOMIC DNA]</scope>
    <source>
        <strain evidence="1 2">H21R20</strain>
    </source>
</reference>
<evidence type="ECO:0000313" key="1">
    <source>
        <dbReference type="EMBL" id="QOW20518.1"/>
    </source>
</evidence>
<organism evidence="1 2">
    <name type="scientific">Novilysobacter ciconiae</name>
    <dbReference type="NCBI Taxonomy" id="2781022"/>
    <lineage>
        <taxon>Bacteria</taxon>
        <taxon>Pseudomonadati</taxon>
        <taxon>Pseudomonadota</taxon>
        <taxon>Gammaproteobacteria</taxon>
        <taxon>Lysobacterales</taxon>
        <taxon>Lysobacteraceae</taxon>
        <taxon>Novilysobacter</taxon>
    </lineage>
</organism>
<dbReference type="EMBL" id="CP063656">
    <property type="protein sequence ID" value="QOW20518.1"/>
    <property type="molecule type" value="Genomic_DNA"/>
</dbReference>
<name>A0A7S6UHP5_9GAMM</name>